<accession>A0A0B7IPH3</accession>
<reference evidence="2 3" key="1">
    <citation type="submission" date="2015-01" db="EMBL/GenBank/DDBJ databases">
        <authorList>
            <person name="Xiang T."/>
            <person name="Song Y."/>
            <person name="Huang L."/>
            <person name="Wang B."/>
            <person name="Wu P."/>
        </authorList>
    </citation>
    <scope>NUCLEOTIDE SEQUENCE [LARGE SCALE GENOMIC DNA]</scope>
    <source>
        <strain evidence="2 3">CcD93</strain>
    </source>
</reference>
<feature type="region of interest" description="Disordered" evidence="1">
    <location>
        <begin position="34"/>
        <end position="63"/>
    </location>
</feature>
<gene>
    <name evidence="2" type="ORF">CCAND93_20045</name>
</gene>
<protein>
    <submittedName>
        <fullName evidence="2">Uncharacterized protein</fullName>
    </submittedName>
</protein>
<proteinExistence type="predicted"/>
<sequence length="165" mass="18744">MSRNYVSPQPPFYGPGYAPVDYQPAPFYPYSRSYSQGNYQSYRGEKKKYKDDGKKKSGAKEVHGTTKDGNRFFGVVGWFYRQNVGLVNIKAFENSKSTHYTTQQGKEGIALMFEVTYRDSGVKRLEIAPYSFVTGKAFLKETGIVISTRVNNGGYAGFYSNKRRK</sequence>
<name>A0A0B7IPH3_9FLAO</name>
<dbReference type="AlphaFoldDB" id="A0A0B7IPH3"/>
<evidence type="ECO:0000256" key="1">
    <source>
        <dbReference type="SAM" id="MobiDB-lite"/>
    </source>
</evidence>
<feature type="compositionally biased region" description="Basic and acidic residues" evidence="1">
    <location>
        <begin position="48"/>
        <end position="63"/>
    </location>
</feature>
<dbReference type="Proteomes" id="UP000038200">
    <property type="component" value="Unassembled WGS sequence"/>
</dbReference>
<dbReference type="RefSeq" id="WP_052461518.1">
    <property type="nucleotide sequence ID" value="NZ_CDOL01000112.1"/>
</dbReference>
<evidence type="ECO:0000313" key="3">
    <source>
        <dbReference type="Proteomes" id="UP000038200"/>
    </source>
</evidence>
<dbReference type="EMBL" id="CDOL01000112">
    <property type="protein sequence ID" value="CEN51932.1"/>
    <property type="molecule type" value="Genomic_DNA"/>
</dbReference>
<evidence type="ECO:0000313" key="2">
    <source>
        <dbReference type="EMBL" id="CEN51932.1"/>
    </source>
</evidence>
<organism evidence="2 3">
    <name type="scientific">Capnocytophaga canis</name>
    <dbReference type="NCBI Taxonomy" id="1848903"/>
    <lineage>
        <taxon>Bacteria</taxon>
        <taxon>Pseudomonadati</taxon>
        <taxon>Bacteroidota</taxon>
        <taxon>Flavobacteriia</taxon>
        <taxon>Flavobacteriales</taxon>
        <taxon>Flavobacteriaceae</taxon>
        <taxon>Capnocytophaga</taxon>
    </lineage>
</organism>